<name>X1DZS3_9ZZZZ</name>
<evidence type="ECO:0000313" key="2">
    <source>
        <dbReference type="EMBL" id="GAH13685.1"/>
    </source>
</evidence>
<proteinExistence type="predicted"/>
<feature type="non-terminal residue" evidence="2">
    <location>
        <position position="72"/>
    </location>
</feature>
<organism evidence="2">
    <name type="scientific">marine sediment metagenome</name>
    <dbReference type="NCBI Taxonomy" id="412755"/>
    <lineage>
        <taxon>unclassified sequences</taxon>
        <taxon>metagenomes</taxon>
        <taxon>ecological metagenomes</taxon>
    </lineage>
</organism>
<evidence type="ECO:0000256" key="1">
    <source>
        <dbReference type="SAM" id="MobiDB-lite"/>
    </source>
</evidence>
<sequence length="72" mass="7790">MRKKLIIKLGILGLAAIFLLSMASYSTDKEVKTRGKPDKPDKPGKPKTEWIEFYGDLVGGQPVDGCCPNAGP</sequence>
<dbReference type="AlphaFoldDB" id="X1DZS3"/>
<reference evidence="2" key="1">
    <citation type="journal article" date="2014" name="Front. Microbiol.">
        <title>High frequency of phylogenetically diverse reductive dehalogenase-homologous genes in deep subseafloor sedimentary metagenomes.</title>
        <authorList>
            <person name="Kawai M."/>
            <person name="Futagami T."/>
            <person name="Toyoda A."/>
            <person name="Takaki Y."/>
            <person name="Nishi S."/>
            <person name="Hori S."/>
            <person name="Arai W."/>
            <person name="Tsubouchi T."/>
            <person name="Morono Y."/>
            <person name="Uchiyama I."/>
            <person name="Ito T."/>
            <person name="Fujiyama A."/>
            <person name="Inagaki F."/>
            <person name="Takami H."/>
        </authorList>
    </citation>
    <scope>NUCLEOTIDE SEQUENCE</scope>
    <source>
        <strain evidence="2">Expedition CK06-06</strain>
    </source>
</reference>
<gene>
    <name evidence="2" type="ORF">S01H4_63333</name>
</gene>
<feature type="region of interest" description="Disordered" evidence="1">
    <location>
        <begin position="28"/>
        <end position="47"/>
    </location>
</feature>
<comment type="caution">
    <text evidence="2">The sequence shown here is derived from an EMBL/GenBank/DDBJ whole genome shotgun (WGS) entry which is preliminary data.</text>
</comment>
<protein>
    <submittedName>
        <fullName evidence="2">Uncharacterized protein</fullName>
    </submittedName>
</protein>
<dbReference type="EMBL" id="BART01038055">
    <property type="protein sequence ID" value="GAH13685.1"/>
    <property type="molecule type" value="Genomic_DNA"/>
</dbReference>
<accession>X1DZS3</accession>